<accession>A0A401VTZ9</accession>
<gene>
    <name evidence="2" type="ORF">GKJPGBOP_00216</name>
</gene>
<comment type="caution">
    <text evidence="2">The sequence shown here is derived from an EMBL/GenBank/DDBJ whole genome shotgun (WGS) entry which is preliminary data.</text>
</comment>
<dbReference type="Gene3D" id="3.30.750.24">
    <property type="entry name" value="STAS domain"/>
    <property type="match status" value="1"/>
</dbReference>
<dbReference type="EMBL" id="BHZD01000001">
    <property type="protein sequence ID" value="GCD40564.1"/>
    <property type="molecule type" value="Genomic_DNA"/>
</dbReference>
<proteinExistence type="predicted"/>
<reference evidence="2 3" key="1">
    <citation type="submission" date="2018-11" db="EMBL/GenBank/DDBJ databases">
        <title>Whole genome sequence of Streptomyces paromomycinus NBRC 15454(T).</title>
        <authorList>
            <person name="Komaki H."/>
            <person name="Tamura T."/>
        </authorList>
    </citation>
    <scope>NUCLEOTIDE SEQUENCE [LARGE SCALE GENOMIC DNA]</scope>
    <source>
        <strain evidence="2 3">NBRC 15454</strain>
    </source>
</reference>
<dbReference type="InterPro" id="IPR058548">
    <property type="entry name" value="MlaB-like_STAS"/>
</dbReference>
<dbReference type="CDD" id="cd07043">
    <property type="entry name" value="STAS_anti-anti-sigma_factors"/>
    <property type="match status" value="1"/>
</dbReference>
<dbReference type="SUPFAM" id="SSF52091">
    <property type="entry name" value="SpoIIaa-like"/>
    <property type="match status" value="1"/>
</dbReference>
<feature type="domain" description="STAS" evidence="1">
    <location>
        <begin position="35"/>
        <end position="137"/>
    </location>
</feature>
<sequence>MPEPARCASPFTQQDTERALARSIAPPVVPEPCLLALEVTADGDRTRVAIRGGLDLDTGRHIEPGLHAALGHSVHGLDLHLDAVHFCDCAGLSTLLRLRSRAQHLNKTVTIRTSNRAMNQLLELTGTRALFVVPEKH</sequence>
<organism evidence="2 3">
    <name type="scientific">Streptomyces paromomycinus</name>
    <name type="common">Streptomyces rimosus subsp. paromomycinus</name>
    <dbReference type="NCBI Taxonomy" id="92743"/>
    <lineage>
        <taxon>Bacteria</taxon>
        <taxon>Bacillati</taxon>
        <taxon>Actinomycetota</taxon>
        <taxon>Actinomycetes</taxon>
        <taxon>Kitasatosporales</taxon>
        <taxon>Streptomycetaceae</taxon>
        <taxon>Streptomyces</taxon>
    </lineage>
</organism>
<dbReference type="InterPro" id="IPR036513">
    <property type="entry name" value="STAS_dom_sf"/>
</dbReference>
<dbReference type="InterPro" id="IPR002645">
    <property type="entry name" value="STAS_dom"/>
</dbReference>
<name>A0A401VTZ9_STREY</name>
<protein>
    <recommendedName>
        <fullName evidence="1">STAS domain-containing protein</fullName>
    </recommendedName>
</protein>
<evidence type="ECO:0000259" key="1">
    <source>
        <dbReference type="PROSITE" id="PS50801"/>
    </source>
</evidence>
<evidence type="ECO:0000313" key="2">
    <source>
        <dbReference type="EMBL" id="GCD40564.1"/>
    </source>
</evidence>
<dbReference type="Pfam" id="PF13466">
    <property type="entry name" value="STAS_2"/>
    <property type="match status" value="1"/>
</dbReference>
<keyword evidence="3" id="KW-1185">Reference proteome</keyword>
<dbReference type="Proteomes" id="UP000286746">
    <property type="component" value="Unassembled WGS sequence"/>
</dbReference>
<dbReference type="AlphaFoldDB" id="A0A401VTZ9"/>
<evidence type="ECO:0000313" key="3">
    <source>
        <dbReference type="Proteomes" id="UP000286746"/>
    </source>
</evidence>
<dbReference type="PROSITE" id="PS50801">
    <property type="entry name" value="STAS"/>
    <property type="match status" value="1"/>
</dbReference>
<dbReference type="RefSeq" id="WP_125050926.1">
    <property type="nucleotide sequence ID" value="NZ_BHZD01000001.1"/>
</dbReference>